<feature type="domain" description="Mannitol dehydrogenase C-terminal" evidence="8">
    <location>
        <begin position="296"/>
        <end position="482"/>
    </location>
</feature>
<evidence type="ECO:0000256" key="1">
    <source>
        <dbReference type="ARBA" id="ARBA00006541"/>
    </source>
</evidence>
<reference evidence="9 10" key="1">
    <citation type="submission" date="2019-06" db="EMBL/GenBank/DDBJ databases">
        <title>Sequencing the genomes of 1000 actinobacteria strains.</title>
        <authorList>
            <person name="Klenk H.-P."/>
        </authorList>
    </citation>
    <scope>NUCLEOTIDE SEQUENCE [LARGE SCALE GENOMIC DNA]</scope>
    <source>
        <strain evidence="9 10">DSM 43866</strain>
    </source>
</reference>
<gene>
    <name evidence="9" type="ORF">FHX34_103684</name>
</gene>
<dbReference type="Pfam" id="PF01232">
    <property type="entry name" value="Mannitol_dh"/>
    <property type="match status" value="1"/>
</dbReference>
<evidence type="ECO:0000313" key="9">
    <source>
        <dbReference type="EMBL" id="TWG21154.1"/>
    </source>
</evidence>
<name>A0A561WBB0_ACTTI</name>
<dbReference type="AlphaFoldDB" id="A0A561WBB0"/>
<evidence type="ECO:0000259" key="8">
    <source>
        <dbReference type="Pfam" id="PF08125"/>
    </source>
</evidence>
<protein>
    <recommendedName>
        <fullName evidence="3">Mannitol-1-phosphate 5-dehydrogenase</fullName>
        <ecNumber evidence="2">1.1.1.17</ecNumber>
    </recommendedName>
</protein>
<dbReference type="InterPro" id="IPR013118">
    <property type="entry name" value="Mannitol_DH_C"/>
</dbReference>
<dbReference type="PANTHER" id="PTHR43362">
    <property type="entry name" value="MANNITOL DEHYDROGENASE DSF1-RELATED"/>
    <property type="match status" value="1"/>
</dbReference>
<evidence type="ECO:0000256" key="5">
    <source>
        <dbReference type="ARBA" id="ARBA00023027"/>
    </source>
</evidence>
<dbReference type="InterPro" id="IPR050988">
    <property type="entry name" value="Mannitol_DH/Oxidoreductase"/>
</dbReference>
<dbReference type="InterPro" id="IPR036291">
    <property type="entry name" value="NAD(P)-bd_dom_sf"/>
</dbReference>
<keyword evidence="4" id="KW-0560">Oxidoreductase</keyword>
<dbReference type="SUPFAM" id="SSF48179">
    <property type="entry name" value="6-phosphogluconate dehydrogenase C-terminal domain-like"/>
    <property type="match status" value="1"/>
</dbReference>
<dbReference type="InterPro" id="IPR023027">
    <property type="entry name" value="Mannitol_DH_CS"/>
</dbReference>
<keyword evidence="10" id="KW-1185">Reference proteome</keyword>
<evidence type="ECO:0000313" key="10">
    <source>
        <dbReference type="Proteomes" id="UP000320239"/>
    </source>
</evidence>
<sequence length="501" mass="55290">MYAQKTTGTLTDLVPLSDATLHALPEAVQAPGYDRGAIRPGVVHIGVGGFHRAHQAVYFDELARRGLAGDWGLIGVGLRSPQMGEVLKAQDCLYMVVERDGSGTTARVVGVIGRYLYAPREQEAVLDALSDPATRLVTLTITGNGYHLNADGDFSGDDPLVASELEDPGRPDTVFGYLVEALDRRRRAGVPPFTVLSCDNIPGNGAAARTMVVSFAELRDRGLARWIERNVAFPNSMVDRITPETTPQERDRIVRSFGVDDRWPVITERFTQWVVEDRFCNERPPLERVGVQFVADVAPYELTKKRLLNASHCALGYLGYLAGYRTTAEVMADPAYAAYVSALVDEIRPLLPRVDGIDLDAYRAALLDRLANPEIADQLSRLCRRGSTKVPSYLLPSITESRHRGWPAPMLTLAVAGWFRYLQGEDYAGDPITVEGPREDELVPLAQEDGLNPRPLLTVRELFDSLADDPEFVRDLHVASEALRAGPRETIETWMAVRGVR</sequence>
<dbReference type="PANTHER" id="PTHR43362:SF1">
    <property type="entry name" value="MANNITOL DEHYDROGENASE 2-RELATED"/>
    <property type="match status" value="1"/>
</dbReference>
<dbReference type="PRINTS" id="PR00084">
    <property type="entry name" value="MTLDHDRGNASE"/>
</dbReference>
<dbReference type="GO" id="GO:0008926">
    <property type="term" value="F:mannitol-1-phosphate 5-dehydrogenase activity"/>
    <property type="evidence" value="ECO:0007669"/>
    <property type="project" value="UniProtKB-EC"/>
</dbReference>
<organism evidence="9 10">
    <name type="scientific">Actinoplanes teichomyceticus</name>
    <dbReference type="NCBI Taxonomy" id="1867"/>
    <lineage>
        <taxon>Bacteria</taxon>
        <taxon>Bacillati</taxon>
        <taxon>Actinomycetota</taxon>
        <taxon>Actinomycetes</taxon>
        <taxon>Micromonosporales</taxon>
        <taxon>Micromonosporaceae</taxon>
        <taxon>Actinoplanes</taxon>
    </lineage>
</organism>
<dbReference type="Gene3D" id="3.40.50.720">
    <property type="entry name" value="NAD(P)-binding Rossmann-like Domain"/>
    <property type="match status" value="1"/>
</dbReference>
<keyword evidence="5" id="KW-0520">NAD</keyword>
<dbReference type="InterPro" id="IPR000669">
    <property type="entry name" value="Mannitol_DH"/>
</dbReference>
<evidence type="ECO:0000256" key="6">
    <source>
        <dbReference type="ARBA" id="ARBA00048615"/>
    </source>
</evidence>
<dbReference type="RefSeq" id="WP_122979819.1">
    <property type="nucleotide sequence ID" value="NZ_BOMX01000116.1"/>
</dbReference>
<feature type="domain" description="Mannitol dehydrogenase N-terminal" evidence="7">
    <location>
        <begin position="41"/>
        <end position="287"/>
    </location>
</feature>
<dbReference type="Proteomes" id="UP000320239">
    <property type="component" value="Unassembled WGS sequence"/>
</dbReference>
<dbReference type="GO" id="GO:0019594">
    <property type="term" value="P:mannitol metabolic process"/>
    <property type="evidence" value="ECO:0007669"/>
    <property type="project" value="InterPro"/>
</dbReference>
<dbReference type="Pfam" id="PF08125">
    <property type="entry name" value="Mannitol_dh_C"/>
    <property type="match status" value="1"/>
</dbReference>
<comment type="similarity">
    <text evidence="1">Belongs to the mannitol dehydrogenase family.</text>
</comment>
<dbReference type="InterPro" id="IPR008927">
    <property type="entry name" value="6-PGluconate_DH-like_C_sf"/>
</dbReference>
<dbReference type="PROSITE" id="PS00974">
    <property type="entry name" value="MANNITOL_DHGENASE"/>
    <property type="match status" value="1"/>
</dbReference>
<evidence type="ECO:0000259" key="7">
    <source>
        <dbReference type="Pfam" id="PF01232"/>
    </source>
</evidence>
<evidence type="ECO:0000256" key="2">
    <source>
        <dbReference type="ARBA" id="ARBA00012939"/>
    </source>
</evidence>
<dbReference type="OrthoDB" id="271711at2"/>
<dbReference type="InterPro" id="IPR013328">
    <property type="entry name" value="6PGD_dom2"/>
</dbReference>
<accession>A0A561WBB0</accession>
<evidence type="ECO:0000256" key="4">
    <source>
        <dbReference type="ARBA" id="ARBA00023002"/>
    </source>
</evidence>
<dbReference type="InterPro" id="IPR013131">
    <property type="entry name" value="Mannitol_DH_N"/>
</dbReference>
<comment type="caution">
    <text evidence="9">The sequence shown here is derived from an EMBL/GenBank/DDBJ whole genome shotgun (WGS) entry which is preliminary data.</text>
</comment>
<dbReference type="SUPFAM" id="SSF51735">
    <property type="entry name" value="NAD(P)-binding Rossmann-fold domains"/>
    <property type="match status" value="1"/>
</dbReference>
<dbReference type="EC" id="1.1.1.17" evidence="2"/>
<proteinExistence type="inferred from homology"/>
<dbReference type="EMBL" id="VIWY01000003">
    <property type="protein sequence ID" value="TWG21154.1"/>
    <property type="molecule type" value="Genomic_DNA"/>
</dbReference>
<evidence type="ECO:0000256" key="3">
    <source>
        <dbReference type="ARBA" id="ARBA00016219"/>
    </source>
</evidence>
<comment type="catalytic activity">
    <reaction evidence="6">
        <text>D-mannitol 1-phosphate + NAD(+) = beta-D-fructose 6-phosphate + NADH + H(+)</text>
        <dbReference type="Rhea" id="RHEA:19661"/>
        <dbReference type="ChEBI" id="CHEBI:15378"/>
        <dbReference type="ChEBI" id="CHEBI:57540"/>
        <dbReference type="ChEBI" id="CHEBI:57634"/>
        <dbReference type="ChEBI" id="CHEBI:57945"/>
        <dbReference type="ChEBI" id="CHEBI:61381"/>
        <dbReference type="EC" id="1.1.1.17"/>
    </reaction>
</comment>
<dbReference type="Gene3D" id="1.10.1040.10">
    <property type="entry name" value="N-(1-d-carboxylethyl)-l-norvaline Dehydrogenase, domain 2"/>
    <property type="match status" value="1"/>
</dbReference>